<comment type="caution">
    <text evidence="8">The sequence shown here is derived from an EMBL/GenBank/DDBJ whole genome shotgun (WGS) entry which is preliminary data.</text>
</comment>
<dbReference type="InterPro" id="IPR058240">
    <property type="entry name" value="rSAM_sf"/>
</dbReference>
<evidence type="ECO:0000256" key="3">
    <source>
        <dbReference type="ARBA" id="ARBA00022691"/>
    </source>
</evidence>
<keyword evidence="6" id="KW-0411">Iron-sulfur</keyword>
<evidence type="ECO:0000256" key="4">
    <source>
        <dbReference type="ARBA" id="ARBA00022723"/>
    </source>
</evidence>
<reference evidence="8" key="1">
    <citation type="journal article" date="2020" name="mSystems">
        <title>Genome- and Community-Level Interaction Insights into Carbon Utilization and Element Cycling Functions of Hydrothermarchaeota in Hydrothermal Sediment.</title>
        <authorList>
            <person name="Zhou Z."/>
            <person name="Liu Y."/>
            <person name="Xu W."/>
            <person name="Pan J."/>
            <person name="Luo Z.H."/>
            <person name="Li M."/>
        </authorList>
    </citation>
    <scope>NUCLEOTIDE SEQUENCE [LARGE SCALE GENOMIC DNA]</scope>
    <source>
        <strain evidence="8">SpSt-132</strain>
    </source>
</reference>
<dbReference type="GO" id="GO:0003824">
    <property type="term" value="F:catalytic activity"/>
    <property type="evidence" value="ECO:0007669"/>
    <property type="project" value="InterPro"/>
</dbReference>
<keyword evidence="4" id="KW-0479">Metal-binding</keyword>
<dbReference type="SFLD" id="SFLDG01094">
    <property type="entry name" value="Uncharacterised_Radical_SAM_Su"/>
    <property type="match status" value="1"/>
</dbReference>
<accession>A0A7C2ZH82</accession>
<dbReference type="GO" id="GO:0046872">
    <property type="term" value="F:metal ion binding"/>
    <property type="evidence" value="ECO:0007669"/>
    <property type="project" value="UniProtKB-KW"/>
</dbReference>
<dbReference type="InterPro" id="IPR012840">
    <property type="entry name" value="NrdG2"/>
</dbReference>
<comment type="cofactor">
    <cofactor evidence="1">
        <name>[4Fe-4S] cluster</name>
        <dbReference type="ChEBI" id="CHEBI:49883"/>
    </cofactor>
</comment>
<evidence type="ECO:0000313" key="8">
    <source>
        <dbReference type="EMBL" id="HEW45387.1"/>
    </source>
</evidence>
<gene>
    <name evidence="8" type="ORF">ENO47_01760</name>
</gene>
<dbReference type="InterPro" id="IPR034457">
    <property type="entry name" value="Organic_radical-activating"/>
</dbReference>
<organism evidence="8">
    <name type="scientific">Hydrogenobacter sp</name>
    <dbReference type="NCBI Taxonomy" id="2152829"/>
    <lineage>
        <taxon>Bacteria</taxon>
        <taxon>Pseudomonadati</taxon>
        <taxon>Aquificota</taxon>
        <taxon>Aquificia</taxon>
        <taxon>Aquificales</taxon>
        <taxon>Aquificaceae</taxon>
        <taxon>Hydrogenobacter</taxon>
    </lineage>
</organism>
<dbReference type="InterPro" id="IPR013785">
    <property type="entry name" value="Aldolase_TIM"/>
</dbReference>
<feature type="domain" description="Radical SAM core" evidence="7">
    <location>
        <begin position="13"/>
        <end position="225"/>
    </location>
</feature>
<dbReference type="SFLD" id="SFLDS00029">
    <property type="entry name" value="Radical_SAM"/>
    <property type="match status" value="1"/>
</dbReference>
<evidence type="ECO:0000256" key="2">
    <source>
        <dbReference type="ARBA" id="ARBA00022485"/>
    </source>
</evidence>
<dbReference type="SUPFAM" id="SSF102114">
    <property type="entry name" value="Radical SAM enzymes"/>
    <property type="match status" value="1"/>
</dbReference>
<proteinExistence type="predicted"/>
<keyword evidence="5" id="KW-0408">Iron</keyword>
<dbReference type="Pfam" id="PF04055">
    <property type="entry name" value="Radical_SAM"/>
    <property type="match status" value="1"/>
</dbReference>
<dbReference type="PANTHER" id="PTHR30352:SF13">
    <property type="entry name" value="GLYCYL-RADICAL ENZYME ACTIVATING ENZYME YJJW-RELATED"/>
    <property type="match status" value="1"/>
</dbReference>
<evidence type="ECO:0000259" key="7">
    <source>
        <dbReference type="PROSITE" id="PS51918"/>
    </source>
</evidence>
<dbReference type="Gene3D" id="3.20.20.70">
    <property type="entry name" value="Aldolase class I"/>
    <property type="match status" value="1"/>
</dbReference>
<dbReference type="NCBIfam" id="TIGR02495">
    <property type="entry name" value="NrdG2"/>
    <property type="match status" value="1"/>
</dbReference>
<keyword evidence="2" id="KW-0004">4Fe-4S</keyword>
<name>A0A7C2ZH82_9AQUI</name>
<dbReference type="AlphaFoldDB" id="A0A7C2ZH82"/>
<dbReference type="PROSITE" id="PS51918">
    <property type="entry name" value="RADICAL_SAM"/>
    <property type="match status" value="1"/>
</dbReference>
<evidence type="ECO:0000256" key="5">
    <source>
        <dbReference type="ARBA" id="ARBA00023004"/>
    </source>
</evidence>
<evidence type="ECO:0000256" key="6">
    <source>
        <dbReference type="ARBA" id="ARBA00023014"/>
    </source>
</evidence>
<protein>
    <submittedName>
        <fullName evidence="8">Anaerobic ribonucleoside-triphosphate reductase activating protein</fullName>
    </submittedName>
</protein>
<dbReference type="GO" id="GO:0051539">
    <property type="term" value="F:4 iron, 4 sulfur cluster binding"/>
    <property type="evidence" value="ECO:0007669"/>
    <property type="project" value="UniProtKB-KW"/>
</dbReference>
<dbReference type="InterPro" id="IPR007197">
    <property type="entry name" value="rSAM"/>
</dbReference>
<keyword evidence="3" id="KW-0949">S-adenosyl-L-methionine</keyword>
<sequence>MNIGGFQSFTLIDYPNKMACIVFTQGCDFRCPYCQNPELVLGTAKSIPQEEIISFLWKRRGMLEGVVISGGEPTIQRDLEDFVKRIKDMGYLVKLDTNGHNPHVIQRLIDLLDYVAMDVKAPLYKYEEVVRAKADVKRIEESIRLIMERAKDYEFRTTVVKELLSEENLLQIGGLIKGAKRYYLQRFNPRKTLDPSYRQKTTYTEEELKNLALRLKEYVKECYVR</sequence>
<dbReference type="PANTHER" id="PTHR30352">
    <property type="entry name" value="PYRUVATE FORMATE-LYASE-ACTIVATING ENZYME"/>
    <property type="match status" value="1"/>
</dbReference>
<dbReference type="EMBL" id="DSFP01000024">
    <property type="protein sequence ID" value="HEW45387.1"/>
    <property type="molecule type" value="Genomic_DNA"/>
</dbReference>
<evidence type="ECO:0000256" key="1">
    <source>
        <dbReference type="ARBA" id="ARBA00001966"/>
    </source>
</evidence>
<dbReference type="CDD" id="cd01335">
    <property type="entry name" value="Radical_SAM"/>
    <property type="match status" value="1"/>
</dbReference>